<feature type="coiled-coil region" evidence="1">
    <location>
        <begin position="132"/>
        <end position="159"/>
    </location>
</feature>
<name>A0A164N0E3_9CRUS</name>
<dbReference type="EMBL" id="LRGB01002906">
    <property type="protein sequence ID" value="KZS05536.1"/>
    <property type="molecule type" value="Genomic_DNA"/>
</dbReference>
<organism evidence="3 4">
    <name type="scientific">Daphnia magna</name>
    <dbReference type="NCBI Taxonomy" id="35525"/>
    <lineage>
        <taxon>Eukaryota</taxon>
        <taxon>Metazoa</taxon>
        <taxon>Ecdysozoa</taxon>
        <taxon>Arthropoda</taxon>
        <taxon>Crustacea</taxon>
        <taxon>Branchiopoda</taxon>
        <taxon>Diplostraca</taxon>
        <taxon>Cladocera</taxon>
        <taxon>Anomopoda</taxon>
        <taxon>Daphniidae</taxon>
        <taxon>Daphnia</taxon>
    </lineage>
</organism>
<comment type="caution">
    <text evidence="3">The sequence shown here is derived from an EMBL/GenBank/DDBJ whole genome shotgun (WGS) entry which is preliminary data.</text>
</comment>
<sequence length="185" mass="21403">MKNPNFYYTPERRGASYTSKPSGESWDSLLNTRRLTEIGEHILESQVIAKILSTLPKPITTFIPPGTIHQKQEERSNFYLQDYKKKRRLHKHSTGTIRQQKEPTSHQTISKILLNQININCHNNPTADLIHIQCQEEVIQQEEGDIKQEEEAIQESEDIVEVSVEISVRLEAVHKFQENFAPTVD</sequence>
<feature type="region of interest" description="Disordered" evidence="2">
    <location>
        <begin position="1"/>
        <end position="25"/>
    </location>
</feature>
<accession>A0A164N0E3</accession>
<proteinExistence type="predicted"/>
<protein>
    <submittedName>
        <fullName evidence="3">Copia (Gag-int-pol)-like protein</fullName>
    </submittedName>
</protein>
<evidence type="ECO:0000256" key="2">
    <source>
        <dbReference type="SAM" id="MobiDB-lite"/>
    </source>
</evidence>
<evidence type="ECO:0000256" key="1">
    <source>
        <dbReference type="SAM" id="Coils"/>
    </source>
</evidence>
<gene>
    <name evidence="3" type="ORF">APZ42_031254</name>
</gene>
<keyword evidence="1" id="KW-0175">Coiled coil</keyword>
<reference evidence="3 4" key="1">
    <citation type="submission" date="2016-03" db="EMBL/GenBank/DDBJ databases">
        <title>EvidentialGene: Evidence-directed Construction of Genes on Genomes.</title>
        <authorList>
            <person name="Gilbert D.G."/>
            <person name="Choi J.-H."/>
            <person name="Mockaitis K."/>
            <person name="Colbourne J."/>
            <person name="Pfrender M."/>
        </authorList>
    </citation>
    <scope>NUCLEOTIDE SEQUENCE [LARGE SCALE GENOMIC DNA]</scope>
    <source>
        <strain evidence="3 4">Xinb3</strain>
        <tissue evidence="3">Complete organism</tissue>
    </source>
</reference>
<dbReference type="Proteomes" id="UP000076858">
    <property type="component" value="Unassembled WGS sequence"/>
</dbReference>
<evidence type="ECO:0000313" key="4">
    <source>
        <dbReference type="Proteomes" id="UP000076858"/>
    </source>
</evidence>
<evidence type="ECO:0000313" key="3">
    <source>
        <dbReference type="EMBL" id="KZS05536.1"/>
    </source>
</evidence>
<keyword evidence="4" id="KW-1185">Reference proteome</keyword>
<dbReference type="AlphaFoldDB" id="A0A164N0E3"/>